<feature type="region of interest" description="Disordered" evidence="1">
    <location>
        <begin position="118"/>
        <end position="143"/>
    </location>
</feature>
<sequence>MTGLPNNEPAIPDDEIEVDYDFDEAWRERKAARVAPRVRILGKVYTLPNSLPAKLILFAVAARKNGRAAADEVDAEEAFDMLSALLGEANLIDIMQRGLEIDDLPDLLDTCQRVYRDRQERPGGKAQAPALRIAGATGSTPSA</sequence>
<dbReference type="AlphaFoldDB" id="A0A6G9YKM6"/>
<accession>A0A6G9YKM6</accession>
<evidence type="ECO:0008006" key="4">
    <source>
        <dbReference type="Google" id="ProtNLM"/>
    </source>
</evidence>
<keyword evidence="3" id="KW-1185">Reference proteome</keyword>
<dbReference type="RefSeq" id="WP_167476103.1">
    <property type="nucleotide sequence ID" value="NZ_CP046172.1"/>
</dbReference>
<reference evidence="2 3" key="1">
    <citation type="journal article" date="2019" name="ACS Chem. Biol.">
        <title>Identification and Mobilization of a Cryptic Antibiotic Biosynthesis Gene Locus from a Human-Pathogenic Nocardia Isolate.</title>
        <authorList>
            <person name="Herisse M."/>
            <person name="Ishida K."/>
            <person name="Porter J.L."/>
            <person name="Howden B."/>
            <person name="Hertweck C."/>
            <person name="Stinear T.P."/>
            <person name="Pidot S.J."/>
        </authorList>
    </citation>
    <scope>NUCLEOTIDE SEQUENCE [LARGE SCALE GENOMIC DNA]</scope>
    <source>
        <strain evidence="2 3">AUSMDU00012717</strain>
    </source>
</reference>
<evidence type="ECO:0000313" key="3">
    <source>
        <dbReference type="Proteomes" id="UP000503540"/>
    </source>
</evidence>
<name>A0A6G9YKM6_9NOCA</name>
<gene>
    <name evidence="2" type="ORF">F5544_28675</name>
</gene>
<dbReference type="KEGG" id="nah:F5544_28675"/>
<evidence type="ECO:0000256" key="1">
    <source>
        <dbReference type="SAM" id="MobiDB-lite"/>
    </source>
</evidence>
<dbReference type="Proteomes" id="UP000503540">
    <property type="component" value="Chromosome"/>
</dbReference>
<dbReference type="EMBL" id="CP046172">
    <property type="protein sequence ID" value="QIS13586.1"/>
    <property type="molecule type" value="Genomic_DNA"/>
</dbReference>
<protein>
    <recommendedName>
        <fullName evidence="4">Tail assembly chaperone</fullName>
    </recommendedName>
</protein>
<organism evidence="2 3">
    <name type="scientific">Nocardia arthritidis</name>
    <dbReference type="NCBI Taxonomy" id="228602"/>
    <lineage>
        <taxon>Bacteria</taxon>
        <taxon>Bacillati</taxon>
        <taxon>Actinomycetota</taxon>
        <taxon>Actinomycetes</taxon>
        <taxon>Mycobacteriales</taxon>
        <taxon>Nocardiaceae</taxon>
        <taxon>Nocardia</taxon>
    </lineage>
</organism>
<proteinExistence type="predicted"/>
<evidence type="ECO:0000313" key="2">
    <source>
        <dbReference type="EMBL" id="QIS13586.1"/>
    </source>
</evidence>